<evidence type="ECO:0000256" key="4">
    <source>
        <dbReference type="ARBA" id="ARBA00012729"/>
    </source>
</evidence>
<dbReference type="OrthoDB" id="73875at2759"/>
<organism evidence="15 16">
    <name type="scientific">Tolypocladium ophioglossoides (strain CBS 100239)</name>
    <name type="common">Snaketongue truffleclub</name>
    <name type="synonym">Elaphocordyceps ophioglossoides</name>
    <dbReference type="NCBI Taxonomy" id="1163406"/>
    <lineage>
        <taxon>Eukaryota</taxon>
        <taxon>Fungi</taxon>
        <taxon>Dikarya</taxon>
        <taxon>Ascomycota</taxon>
        <taxon>Pezizomycotina</taxon>
        <taxon>Sordariomycetes</taxon>
        <taxon>Hypocreomycetidae</taxon>
        <taxon>Hypocreales</taxon>
        <taxon>Ophiocordycipitaceae</taxon>
        <taxon>Tolypocladium</taxon>
    </lineage>
</organism>
<evidence type="ECO:0000313" key="15">
    <source>
        <dbReference type="EMBL" id="KND87760.1"/>
    </source>
</evidence>
<dbReference type="GO" id="GO:0000272">
    <property type="term" value="P:polysaccharide catabolic process"/>
    <property type="evidence" value="ECO:0007669"/>
    <property type="project" value="UniProtKB-KW"/>
</dbReference>
<evidence type="ECO:0000256" key="9">
    <source>
        <dbReference type="ARBA" id="ARBA00023026"/>
    </source>
</evidence>
<dbReference type="GO" id="GO:0005576">
    <property type="term" value="C:extracellular region"/>
    <property type="evidence" value="ECO:0007669"/>
    <property type="project" value="UniProtKB-SubCell"/>
</dbReference>
<keyword evidence="16" id="KW-1185">Reference proteome</keyword>
<protein>
    <recommendedName>
        <fullName evidence="4">chitinase</fullName>
        <ecNumber evidence="4">3.2.1.14</ecNumber>
    </recommendedName>
</protein>
<sequence>MDGIDLDWEYPGARDIPGVPAAEPFDGEAYVELLKLLREKLGKNKSISISAPASYWYLQNFPIAEMSKIVDYIDYMTYDLHGQWDYGSKWSMPGCGGASCLRSHINMTETLNALSMITKAGVPSNKIVVGVASYGRSFQMSKAGCTGPHCGFTGPQSTATKGRCTDAHGYISQAEIDEILIAGKAGGKRASVVRQFTDESETQILVYNDTQWVAYMDDNNKAARRAKWAGLNFAGTTDWAVDLATFTPGDNNPQCWLSKNCESSGANATYPNSKWRWDEVCSDEAWNAAISYYKRNKATDPESFSRMISDFFHGPSSMDCGVLADENGCNAYQLCIQGNGTGPAATFILNGFVTMSNMFVNLYDSIKDSQQSLEVNGVLDNFVNTFAPQQTQPLTENIILDIITFGLTIALGPLFNDIMKGLDNTKDALKGAIAFTFSTIKDTEKSVTPASSTAMSAQLLDIVRHYKTTLTTVSSQVFSGSVKAISMLQKTISDGKLLNAVVGGQLSQEDRMSKMFYAMLIPILWRQKGYYPVLVDTLTDCSSTVQINHIPDDTDKVCVDGKRYSLVQPQNVTYLDCVNDEPGSDWCENSPVNNLDGFNQLTGGNFADLRQEDMAASIVARMKAGWGNPTGPGQWPDLSNSDVFDQIWDWIRNDNMIQSPGVVDIPMCTMDEVEHNWAMTTNTYYSWPCDQPFDS</sequence>
<keyword evidence="7 13" id="KW-0378">Hydrolase</keyword>
<gene>
    <name evidence="15" type="ORF">TOPH_07630</name>
</gene>
<keyword evidence="12" id="KW-0624">Polysaccharide degradation</keyword>
<evidence type="ECO:0000259" key="14">
    <source>
        <dbReference type="PROSITE" id="PS51910"/>
    </source>
</evidence>
<comment type="subcellular location">
    <subcellularLocation>
        <location evidence="2">Secreted</location>
    </subcellularLocation>
</comment>
<dbReference type="PROSITE" id="PS51910">
    <property type="entry name" value="GH18_2"/>
    <property type="match status" value="1"/>
</dbReference>
<evidence type="ECO:0000256" key="2">
    <source>
        <dbReference type="ARBA" id="ARBA00004613"/>
    </source>
</evidence>
<dbReference type="STRING" id="1163406.A0A0L0N1R8"/>
<comment type="similarity">
    <text evidence="3">Belongs to the glycosyl hydrolase 18 family. Chitinase class V subfamily.</text>
</comment>
<evidence type="ECO:0000313" key="16">
    <source>
        <dbReference type="Proteomes" id="UP000036947"/>
    </source>
</evidence>
<dbReference type="Gene3D" id="3.20.20.80">
    <property type="entry name" value="Glycosidases"/>
    <property type="match status" value="1"/>
</dbReference>
<dbReference type="InterPro" id="IPR053214">
    <property type="entry name" value="LysM12-like"/>
</dbReference>
<evidence type="ECO:0000256" key="6">
    <source>
        <dbReference type="ARBA" id="ARBA00022669"/>
    </source>
</evidence>
<dbReference type="EC" id="3.2.1.14" evidence="4"/>
<dbReference type="InterPro" id="IPR011583">
    <property type="entry name" value="Chitinase_II/V-like_cat"/>
</dbReference>
<dbReference type="InterPro" id="IPR029070">
    <property type="entry name" value="Chitinase_insertion_sf"/>
</dbReference>
<keyword evidence="8" id="KW-0146">Chitin degradation</keyword>
<dbReference type="Gene3D" id="3.10.50.10">
    <property type="match status" value="1"/>
</dbReference>
<evidence type="ECO:0000256" key="7">
    <source>
        <dbReference type="ARBA" id="ARBA00022801"/>
    </source>
</evidence>
<dbReference type="PANTHER" id="PTHR47700">
    <property type="entry name" value="V CHITINASE, PUTATIVE (AFU_ORTHOLOGUE AFUA_6G13720)-RELATED"/>
    <property type="match status" value="1"/>
</dbReference>
<evidence type="ECO:0000256" key="3">
    <source>
        <dbReference type="ARBA" id="ARBA00008682"/>
    </source>
</evidence>
<keyword evidence="10" id="KW-0119">Carbohydrate metabolism</keyword>
<dbReference type="PROSITE" id="PS01095">
    <property type="entry name" value="GH18_1"/>
    <property type="match status" value="1"/>
</dbReference>
<dbReference type="SUPFAM" id="SSF51445">
    <property type="entry name" value="(Trans)glycosidases"/>
    <property type="match status" value="1"/>
</dbReference>
<evidence type="ECO:0000256" key="13">
    <source>
        <dbReference type="RuleBase" id="RU000489"/>
    </source>
</evidence>
<dbReference type="InterPro" id="IPR001223">
    <property type="entry name" value="Glyco_hydro18_cat"/>
</dbReference>
<dbReference type="SUPFAM" id="SSF54556">
    <property type="entry name" value="Chitinase insertion domain"/>
    <property type="match status" value="1"/>
</dbReference>
<dbReference type="GO" id="GO:0006032">
    <property type="term" value="P:chitin catabolic process"/>
    <property type="evidence" value="ECO:0007669"/>
    <property type="project" value="UniProtKB-KW"/>
</dbReference>
<dbReference type="PANTHER" id="PTHR47700:SF2">
    <property type="entry name" value="CHITINASE"/>
    <property type="match status" value="1"/>
</dbReference>
<dbReference type="GO" id="GO:0008061">
    <property type="term" value="F:chitin binding"/>
    <property type="evidence" value="ECO:0007669"/>
    <property type="project" value="UniProtKB-KW"/>
</dbReference>
<evidence type="ECO:0000256" key="10">
    <source>
        <dbReference type="ARBA" id="ARBA00023277"/>
    </source>
</evidence>
<reference evidence="15 16" key="1">
    <citation type="journal article" date="2015" name="BMC Genomics">
        <title>The genome of the truffle-parasite Tolypocladium ophioglossoides and the evolution of antifungal peptaibiotics.</title>
        <authorList>
            <person name="Quandt C.A."/>
            <person name="Bushley K.E."/>
            <person name="Spatafora J.W."/>
        </authorList>
    </citation>
    <scope>NUCLEOTIDE SEQUENCE [LARGE SCALE GENOMIC DNA]</scope>
    <source>
        <strain evidence="15 16">CBS 100239</strain>
    </source>
</reference>
<comment type="caution">
    <text evidence="15">The sequence shown here is derived from an EMBL/GenBank/DDBJ whole genome shotgun (WGS) entry which is preliminary data.</text>
</comment>
<proteinExistence type="inferred from homology"/>
<keyword evidence="6" id="KW-0147">Chitin-binding</keyword>
<dbReference type="EMBL" id="LFRF01000032">
    <property type="protein sequence ID" value="KND87760.1"/>
    <property type="molecule type" value="Genomic_DNA"/>
</dbReference>
<evidence type="ECO:0000256" key="1">
    <source>
        <dbReference type="ARBA" id="ARBA00000822"/>
    </source>
</evidence>
<keyword evidence="11 13" id="KW-0326">Glycosidase</keyword>
<dbReference type="SMART" id="SM00636">
    <property type="entry name" value="Glyco_18"/>
    <property type="match status" value="1"/>
</dbReference>
<keyword evidence="9" id="KW-0843">Virulence</keyword>
<evidence type="ECO:0000256" key="8">
    <source>
        <dbReference type="ARBA" id="ARBA00023024"/>
    </source>
</evidence>
<feature type="domain" description="GH18" evidence="14">
    <location>
        <begin position="1"/>
        <end position="267"/>
    </location>
</feature>
<comment type="catalytic activity">
    <reaction evidence="1">
        <text>Random endo-hydrolysis of N-acetyl-beta-D-glucosaminide (1-&gt;4)-beta-linkages in chitin and chitodextrins.</text>
        <dbReference type="EC" id="3.2.1.14"/>
    </reaction>
</comment>
<dbReference type="Proteomes" id="UP000036947">
    <property type="component" value="Unassembled WGS sequence"/>
</dbReference>
<dbReference type="InterPro" id="IPR017853">
    <property type="entry name" value="GH"/>
</dbReference>
<keyword evidence="5" id="KW-0964">Secreted</keyword>
<dbReference type="InterPro" id="IPR001579">
    <property type="entry name" value="Glyco_hydro_18_chit_AS"/>
</dbReference>
<dbReference type="Pfam" id="PF00704">
    <property type="entry name" value="Glyco_hydro_18"/>
    <property type="match status" value="1"/>
</dbReference>
<evidence type="ECO:0000256" key="12">
    <source>
        <dbReference type="ARBA" id="ARBA00023326"/>
    </source>
</evidence>
<dbReference type="AlphaFoldDB" id="A0A0L0N1R8"/>
<accession>A0A0L0N1R8</accession>
<dbReference type="GO" id="GO:0008843">
    <property type="term" value="F:endochitinase activity"/>
    <property type="evidence" value="ECO:0007669"/>
    <property type="project" value="UniProtKB-EC"/>
</dbReference>
<name>A0A0L0N1R8_TOLOC</name>
<evidence type="ECO:0000256" key="11">
    <source>
        <dbReference type="ARBA" id="ARBA00023295"/>
    </source>
</evidence>
<evidence type="ECO:0000256" key="5">
    <source>
        <dbReference type="ARBA" id="ARBA00022525"/>
    </source>
</evidence>